<keyword evidence="3 6" id="KW-0812">Transmembrane</keyword>
<comment type="subcellular location">
    <subcellularLocation>
        <location evidence="1">Cell membrane</location>
        <topology evidence="1">Multi-pass membrane protein</topology>
    </subcellularLocation>
</comment>
<reference evidence="7" key="2">
    <citation type="submission" date="2020-09" db="EMBL/GenBank/DDBJ databases">
        <authorList>
            <person name="Sun Q."/>
            <person name="Kim S."/>
        </authorList>
    </citation>
    <scope>NUCLEOTIDE SEQUENCE</scope>
    <source>
        <strain evidence="7">KCTC 23732</strain>
    </source>
</reference>
<evidence type="ECO:0000256" key="4">
    <source>
        <dbReference type="ARBA" id="ARBA00022989"/>
    </source>
</evidence>
<keyword evidence="8" id="KW-1185">Reference proteome</keyword>
<dbReference type="RefSeq" id="WP_189385272.1">
    <property type="nucleotide sequence ID" value="NZ_BAABFY010000017.1"/>
</dbReference>
<feature type="transmembrane region" description="Helical" evidence="6">
    <location>
        <begin position="6"/>
        <end position="29"/>
    </location>
</feature>
<dbReference type="Proteomes" id="UP000608345">
    <property type="component" value="Unassembled WGS sequence"/>
</dbReference>
<evidence type="ECO:0000256" key="6">
    <source>
        <dbReference type="SAM" id="Phobius"/>
    </source>
</evidence>
<keyword evidence="5 6" id="KW-0472">Membrane</keyword>
<organism evidence="7 8">
    <name type="scientific">Advenella faeciporci</name>
    <dbReference type="NCBI Taxonomy" id="797535"/>
    <lineage>
        <taxon>Bacteria</taxon>
        <taxon>Pseudomonadati</taxon>
        <taxon>Pseudomonadota</taxon>
        <taxon>Betaproteobacteria</taxon>
        <taxon>Burkholderiales</taxon>
        <taxon>Alcaligenaceae</taxon>
    </lineage>
</organism>
<evidence type="ECO:0000256" key="5">
    <source>
        <dbReference type="ARBA" id="ARBA00023136"/>
    </source>
</evidence>
<feature type="transmembrane region" description="Helical" evidence="6">
    <location>
        <begin position="153"/>
        <end position="179"/>
    </location>
</feature>
<evidence type="ECO:0000256" key="1">
    <source>
        <dbReference type="ARBA" id="ARBA00004651"/>
    </source>
</evidence>
<dbReference type="AlphaFoldDB" id="A0A918JMT4"/>
<comment type="caution">
    <text evidence="7">The sequence shown here is derived from an EMBL/GenBank/DDBJ whole genome shotgun (WGS) entry which is preliminary data.</text>
</comment>
<feature type="transmembrane region" description="Helical" evidence="6">
    <location>
        <begin position="191"/>
        <end position="209"/>
    </location>
</feature>
<keyword evidence="4 6" id="KW-1133">Transmembrane helix</keyword>
<protein>
    <submittedName>
        <fullName evidence="7">Membrane protein</fullName>
    </submittedName>
</protein>
<dbReference type="PANTHER" id="PTHR30086:SF20">
    <property type="entry name" value="ARGININE EXPORTER PROTEIN ARGO-RELATED"/>
    <property type="match status" value="1"/>
</dbReference>
<name>A0A918JMT4_9BURK</name>
<keyword evidence="2" id="KW-1003">Cell membrane</keyword>
<feature type="transmembrane region" description="Helical" evidence="6">
    <location>
        <begin position="79"/>
        <end position="100"/>
    </location>
</feature>
<dbReference type="EMBL" id="BMYS01000013">
    <property type="protein sequence ID" value="GGW89148.1"/>
    <property type="molecule type" value="Genomic_DNA"/>
</dbReference>
<dbReference type="GO" id="GO:0015171">
    <property type="term" value="F:amino acid transmembrane transporter activity"/>
    <property type="evidence" value="ECO:0007669"/>
    <property type="project" value="TreeGrafter"/>
</dbReference>
<evidence type="ECO:0000313" key="7">
    <source>
        <dbReference type="EMBL" id="GGW89148.1"/>
    </source>
</evidence>
<dbReference type="PIRSF" id="PIRSF006324">
    <property type="entry name" value="LeuE"/>
    <property type="match status" value="1"/>
</dbReference>
<reference evidence="7" key="1">
    <citation type="journal article" date="2014" name="Int. J. Syst. Evol. Microbiol.">
        <title>Complete genome sequence of Corynebacterium casei LMG S-19264T (=DSM 44701T), isolated from a smear-ripened cheese.</title>
        <authorList>
            <consortium name="US DOE Joint Genome Institute (JGI-PGF)"/>
            <person name="Walter F."/>
            <person name="Albersmeier A."/>
            <person name="Kalinowski J."/>
            <person name="Ruckert C."/>
        </authorList>
    </citation>
    <scope>NUCLEOTIDE SEQUENCE</scope>
    <source>
        <strain evidence="7">KCTC 23732</strain>
    </source>
</reference>
<dbReference type="GO" id="GO:0005886">
    <property type="term" value="C:plasma membrane"/>
    <property type="evidence" value="ECO:0007669"/>
    <property type="project" value="UniProtKB-SubCell"/>
</dbReference>
<evidence type="ECO:0000256" key="2">
    <source>
        <dbReference type="ARBA" id="ARBA00022475"/>
    </source>
</evidence>
<evidence type="ECO:0000313" key="8">
    <source>
        <dbReference type="Proteomes" id="UP000608345"/>
    </source>
</evidence>
<sequence length="212" mass="22753">MTPETLFVYVGLCVLLAISPGPDNIFVLLQSALHGYRTGFLIVLGLCTGLLFHTFLVTVGVAGLIAASATAFTVLKLLGAAYLLYLAWGAFNAGPVGAVSSREDTTAAPAPSGRQFYRRGILMNISNPKVSLFFLAFLPQFTNPASGSIKLQFIWLSAIFILSTLLVFCSIVVFSGYFGQLLKRSARAQVMLNRFTALVFAGLAVRLAFSVK</sequence>
<dbReference type="PANTHER" id="PTHR30086">
    <property type="entry name" value="ARGININE EXPORTER PROTEIN ARGO"/>
    <property type="match status" value="1"/>
</dbReference>
<feature type="transmembrane region" description="Helical" evidence="6">
    <location>
        <begin position="41"/>
        <end position="67"/>
    </location>
</feature>
<proteinExistence type="predicted"/>
<dbReference type="Pfam" id="PF01810">
    <property type="entry name" value="LysE"/>
    <property type="match status" value="1"/>
</dbReference>
<dbReference type="InterPro" id="IPR001123">
    <property type="entry name" value="LeuE-type"/>
</dbReference>
<evidence type="ECO:0000256" key="3">
    <source>
        <dbReference type="ARBA" id="ARBA00022692"/>
    </source>
</evidence>
<gene>
    <name evidence="7" type="ORF">GCM10011450_19250</name>
</gene>
<feature type="transmembrane region" description="Helical" evidence="6">
    <location>
        <begin position="121"/>
        <end position="141"/>
    </location>
</feature>
<accession>A0A918JMT4</accession>